<comment type="caution">
    <text evidence="2">The sequence shown here is derived from an EMBL/GenBank/DDBJ whole genome shotgun (WGS) entry which is preliminary data.</text>
</comment>
<gene>
    <name evidence="2" type="ORF">ABT39_MTgene2105</name>
</gene>
<evidence type="ECO:0000256" key="1">
    <source>
        <dbReference type="SAM" id="Phobius"/>
    </source>
</evidence>
<geneLocation type="mitochondrion" evidence="2"/>
<evidence type="ECO:0000313" key="2">
    <source>
        <dbReference type="EMBL" id="KUM46002.1"/>
    </source>
</evidence>
<organism evidence="2">
    <name type="scientific">Picea glauca</name>
    <name type="common">White spruce</name>
    <name type="synonym">Pinus glauca</name>
    <dbReference type="NCBI Taxonomy" id="3330"/>
    <lineage>
        <taxon>Eukaryota</taxon>
        <taxon>Viridiplantae</taxon>
        <taxon>Streptophyta</taxon>
        <taxon>Embryophyta</taxon>
        <taxon>Tracheophyta</taxon>
        <taxon>Spermatophyta</taxon>
        <taxon>Pinopsida</taxon>
        <taxon>Pinidae</taxon>
        <taxon>Conifers I</taxon>
        <taxon>Pinales</taxon>
        <taxon>Pinaceae</taxon>
        <taxon>Picea</taxon>
    </lineage>
</organism>
<keyword evidence="1" id="KW-0472">Membrane</keyword>
<dbReference type="EMBL" id="LKAM01000014">
    <property type="protein sequence ID" value="KUM46002.1"/>
    <property type="molecule type" value="Genomic_DNA"/>
</dbReference>
<sequence length="161" mass="18364">MVQMANWRLYEVVRGDRTIRLFLSHGIIIMTSSISGSSTYRRTSSISKGITRSIRRASTLFSQRASQLTSYPANKPAPPFHSPFLFLLFPFPCPTSAYYFFFLGMVVKVTRVCETWGLSILSGMFERISRTCLLATWNGWRKYLGDGHYYITSLTGTTFLV</sequence>
<dbReference type="AlphaFoldDB" id="A0A101LV97"/>
<feature type="transmembrane region" description="Helical" evidence="1">
    <location>
        <begin position="80"/>
        <end position="101"/>
    </location>
</feature>
<name>A0A101LV97_PICGL</name>
<proteinExistence type="predicted"/>
<accession>A0A101LV97</accession>
<reference evidence="2" key="1">
    <citation type="journal article" date="2015" name="Genome Biol. Evol.">
        <title>Organellar Genomes of White Spruce (Picea glauca): Assembly and Annotation.</title>
        <authorList>
            <person name="Jackman S.D."/>
            <person name="Warren R.L."/>
            <person name="Gibb E.A."/>
            <person name="Vandervalk B.P."/>
            <person name="Mohamadi H."/>
            <person name="Chu J."/>
            <person name="Raymond A."/>
            <person name="Pleasance S."/>
            <person name="Coope R."/>
            <person name="Wildung M.R."/>
            <person name="Ritland C.E."/>
            <person name="Bousquet J."/>
            <person name="Jones S.J."/>
            <person name="Bohlmann J."/>
            <person name="Birol I."/>
        </authorList>
    </citation>
    <scope>NUCLEOTIDE SEQUENCE [LARGE SCALE GENOMIC DNA]</scope>
    <source>
        <tissue evidence="2">Flushing bud</tissue>
    </source>
</reference>
<feature type="transmembrane region" description="Helical" evidence="1">
    <location>
        <begin position="21"/>
        <end position="40"/>
    </location>
</feature>
<keyword evidence="1" id="KW-1133">Transmembrane helix</keyword>
<protein>
    <submittedName>
        <fullName evidence="2">Uncharacterized protein</fullName>
    </submittedName>
</protein>
<keyword evidence="2" id="KW-0496">Mitochondrion</keyword>
<keyword evidence="1" id="KW-0812">Transmembrane</keyword>